<gene>
    <name evidence="1" type="ORF">JKA74_09720</name>
</gene>
<dbReference type="EMBL" id="JAEQBW010000003">
    <property type="protein sequence ID" value="MBK6265318.1"/>
    <property type="molecule type" value="Genomic_DNA"/>
</dbReference>
<accession>A0A935CBD7</accession>
<name>A0A935CBD7_9BACT</name>
<comment type="caution">
    <text evidence="1">The sequence shown here is derived from an EMBL/GenBank/DDBJ whole genome shotgun (WGS) entry which is preliminary data.</text>
</comment>
<dbReference type="AlphaFoldDB" id="A0A935CBD7"/>
<organism evidence="1 2">
    <name type="scientific">Marivirga aurantiaca</name>
    <dbReference type="NCBI Taxonomy" id="2802615"/>
    <lineage>
        <taxon>Bacteria</taxon>
        <taxon>Pseudomonadati</taxon>
        <taxon>Bacteroidota</taxon>
        <taxon>Cytophagia</taxon>
        <taxon>Cytophagales</taxon>
        <taxon>Marivirgaceae</taxon>
        <taxon>Marivirga</taxon>
    </lineage>
</organism>
<keyword evidence="2" id="KW-1185">Reference proteome</keyword>
<dbReference type="Proteomes" id="UP000611723">
    <property type="component" value="Unassembled WGS sequence"/>
</dbReference>
<protein>
    <submittedName>
        <fullName evidence="1">Uncharacterized protein</fullName>
    </submittedName>
</protein>
<sequence length="328" mass="38681">MENYFTQFPHIVTVEGKDAAAIYDFKHEVCHKIPLVLFEIMQDLKHHSSKSIELEYGSDNSELLNKFFYYIKVKKWGRWGEHKERVQELDLNWYCPAHIQNVQLEWSTTYYNFPLLMEQLNELLCRHIEIRADLSDSSKFHKFIKDLGNLNHKCFRTVELHLDIGFPLTTKLIDDLVNASAKIENVMLYGLVDKPLTEQKRVKWISSSMAEILTENSNSGPYENKYIVNLSFFCESQQYNPYYNRKIGITEKGAIKNCLKLDKVFGNVNDPHWMKIIETEDFQLLWHASADKIIDVKDNELRYSLFITQPLEMINNQQFKLTSSEFKT</sequence>
<dbReference type="RefSeq" id="WP_201430986.1">
    <property type="nucleotide sequence ID" value="NZ_JAEQBW010000003.1"/>
</dbReference>
<evidence type="ECO:0000313" key="1">
    <source>
        <dbReference type="EMBL" id="MBK6265318.1"/>
    </source>
</evidence>
<reference evidence="1" key="1">
    <citation type="submission" date="2021-01" db="EMBL/GenBank/DDBJ databases">
        <title>Marivirga aurantiaca sp. nov., isolated from intertidal surface sediments.</title>
        <authorList>
            <person name="Zhang M."/>
        </authorList>
    </citation>
    <scope>NUCLEOTIDE SEQUENCE</scope>
    <source>
        <strain evidence="1">S37H4</strain>
    </source>
</reference>
<evidence type="ECO:0000313" key="2">
    <source>
        <dbReference type="Proteomes" id="UP000611723"/>
    </source>
</evidence>
<proteinExistence type="predicted"/>